<reference evidence="1 2" key="1">
    <citation type="submission" date="2019-02" db="EMBL/GenBank/DDBJ databases">
        <title>Deep-cultivation of Planctomycetes and their phenomic and genomic characterization uncovers novel biology.</title>
        <authorList>
            <person name="Wiegand S."/>
            <person name="Jogler M."/>
            <person name="Boedeker C."/>
            <person name="Pinto D."/>
            <person name="Vollmers J."/>
            <person name="Rivas-Marin E."/>
            <person name="Kohn T."/>
            <person name="Peeters S.H."/>
            <person name="Heuer A."/>
            <person name="Rast P."/>
            <person name="Oberbeckmann S."/>
            <person name="Bunk B."/>
            <person name="Jeske O."/>
            <person name="Meyerdierks A."/>
            <person name="Storesund J.E."/>
            <person name="Kallscheuer N."/>
            <person name="Luecker S."/>
            <person name="Lage O.M."/>
            <person name="Pohl T."/>
            <person name="Merkel B.J."/>
            <person name="Hornburger P."/>
            <person name="Mueller R.-W."/>
            <person name="Bruemmer F."/>
            <person name="Labrenz M."/>
            <person name="Spormann A.M."/>
            <person name="Op den Camp H."/>
            <person name="Overmann J."/>
            <person name="Amann R."/>
            <person name="Jetten M.S.M."/>
            <person name="Mascher T."/>
            <person name="Medema M.H."/>
            <person name="Devos D.P."/>
            <person name="Kaster A.-K."/>
            <person name="Ovreas L."/>
            <person name="Rohde M."/>
            <person name="Galperin M.Y."/>
            <person name="Jogler C."/>
        </authorList>
    </citation>
    <scope>NUCLEOTIDE SEQUENCE [LARGE SCALE GENOMIC DNA]</scope>
    <source>
        <strain evidence="1 2">HG66A1</strain>
    </source>
</reference>
<accession>A0A517PVE4</accession>
<dbReference type="AlphaFoldDB" id="A0A517PVE4"/>
<dbReference type="RefSeq" id="WP_145190627.1">
    <property type="nucleotide sequence ID" value="NZ_CP036266.1"/>
</dbReference>
<gene>
    <name evidence="1" type="ORF">HG66A1_51640</name>
</gene>
<keyword evidence="2" id="KW-1185">Reference proteome</keyword>
<proteinExistence type="predicted"/>
<evidence type="ECO:0000313" key="1">
    <source>
        <dbReference type="EMBL" id="QDT23347.1"/>
    </source>
</evidence>
<dbReference type="InterPro" id="IPR057363">
    <property type="entry name" value="Volactin"/>
</dbReference>
<dbReference type="Proteomes" id="UP000320421">
    <property type="component" value="Chromosome"/>
</dbReference>
<sequence>MSSALLTGSICLRTLQNNEQFKLTRRSIDTAYAVMDDTNENRQLLQRLSVPFLFSEGTLIIPGEQAGKISRFSNLELLPLIEQGELVLNDPVHRQLLSTLIQSILPRSRTTGEHCAFITPGSTSTSALSKLVSQLIALQGYKPFATTITLAAGLSSLPAASRFSGYVVYLGHSHSEIGLIHQSRVVARQSTPYGSEWMDEQLAHAYKLLTKNPDGEMVPDLAGARDKRLGPEVSLSPYLSSPSAISSWYDSLLDSLLDQFVSQMASIQAYTSTLATLPVIYLGELATVNGLGELLAQHLNSREIQFDAQQVVCIPDAADAIIRGALVIAAMEEESSAQAA</sequence>
<protein>
    <submittedName>
        <fullName evidence="1">Uncharacterized protein</fullName>
    </submittedName>
</protein>
<dbReference type="Pfam" id="PF25216">
    <property type="entry name" value="Volactin"/>
    <property type="match status" value="1"/>
</dbReference>
<dbReference type="EMBL" id="CP036266">
    <property type="protein sequence ID" value="QDT23347.1"/>
    <property type="molecule type" value="Genomic_DNA"/>
</dbReference>
<dbReference type="OrthoDB" id="238890at2"/>
<name>A0A517PVE4_9PLAN</name>
<organism evidence="1 2">
    <name type="scientific">Gimesia chilikensis</name>
    <dbReference type="NCBI Taxonomy" id="2605989"/>
    <lineage>
        <taxon>Bacteria</taxon>
        <taxon>Pseudomonadati</taxon>
        <taxon>Planctomycetota</taxon>
        <taxon>Planctomycetia</taxon>
        <taxon>Planctomycetales</taxon>
        <taxon>Planctomycetaceae</taxon>
        <taxon>Gimesia</taxon>
    </lineage>
</organism>
<evidence type="ECO:0000313" key="2">
    <source>
        <dbReference type="Proteomes" id="UP000320421"/>
    </source>
</evidence>